<protein>
    <submittedName>
        <fullName evidence="1">Uncharacterized protein</fullName>
    </submittedName>
</protein>
<keyword evidence="2" id="KW-1185">Reference proteome</keyword>
<gene>
    <name evidence="1" type="ORF">M0R45_026023</name>
</gene>
<evidence type="ECO:0000313" key="2">
    <source>
        <dbReference type="Proteomes" id="UP001457282"/>
    </source>
</evidence>
<accession>A0AAW1WWA6</accession>
<sequence length="118" mass="13407">MLAAVIVIGAAAPEMWVCSELALNREKFECDCQELKLANRCHVDDELERDLNRRNLYFDRFKDERNELVFLLKSSKPSHINSEAVRSSLFIASTAKILPHGPEQRNLGGFQPHPSKKG</sequence>
<comment type="caution">
    <text evidence="1">The sequence shown here is derived from an EMBL/GenBank/DDBJ whole genome shotgun (WGS) entry which is preliminary data.</text>
</comment>
<reference evidence="1 2" key="1">
    <citation type="journal article" date="2023" name="G3 (Bethesda)">
        <title>A chromosome-length genome assembly and annotation of blackberry (Rubus argutus, cv. 'Hillquist').</title>
        <authorList>
            <person name="Bruna T."/>
            <person name="Aryal R."/>
            <person name="Dudchenko O."/>
            <person name="Sargent D.J."/>
            <person name="Mead D."/>
            <person name="Buti M."/>
            <person name="Cavallini A."/>
            <person name="Hytonen T."/>
            <person name="Andres J."/>
            <person name="Pham M."/>
            <person name="Weisz D."/>
            <person name="Mascagni F."/>
            <person name="Usai G."/>
            <person name="Natali L."/>
            <person name="Bassil N."/>
            <person name="Fernandez G.E."/>
            <person name="Lomsadze A."/>
            <person name="Armour M."/>
            <person name="Olukolu B."/>
            <person name="Poorten T."/>
            <person name="Britton C."/>
            <person name="Davik J."/>
            <person name="Ashrafi H."/>
            <person name="Aiden E.L."/>
            <person name="Borodovsky M."/>
            <person name="Worthington M."/>
        </authorList>
    </citation>
    <scope>NUCLEOTIDE SEQUENCE [LARGE SCALE GENOMIC DNA]</scope>
    <source>
        <strain evidence="1">PI 553951</strain>
    </source>
</reference>
<dbReference type="EMBL" id="JBEDUW010000005">
    <property type="protein sequence ID" value="KAK9928906.1"/>
    <property type="molecule type" value="Genomic_DNA"/>
</dbReference>
<proteinExistence type="predicted"/>
<evidence type="ECO:0000313" key="1">
    <source>
        <dbReference type="EMBL" id="KAK9928906.1"/>
    </source>
</evidence>
<name>A0AAW1WWA6_RUBAR</name>
<dbReference type="AlphaFoldDB" id="A0AAW1WWA6"/>
<dbReference type="Proteomes" id="UP001457282">
    <property type="component" value="Unassembled WGS sequence"/>
</dbReference>
<organism evidence="1 2">
    <name type="scientific">Rubus argutus</name>
    <name type="common">Southern blackberry</name>
    <dbReference type="NCBI Taxonomy" id="59490"/>
    <lineage>
        <taxon>Eukaryota</taxon>
        <taxon>Viridiplantae</taxon>
        <taxon>Streptophyta</taxon>
        <taxon>Embryophyta</taxon>
        <taxon>Tracheophyta</taxon>
        <taxon>Spermatophyta</taxon>
        <taxon>Magnoliopsida</taxon>
        <taxon>eudicotyledons</taxon>
        <taxon>Gunneridae</taxon>
        <taxon>Pentapetalae</taxon>
        <taxon>rosids</taxon>
        <taxon>fabids</taxon>
        <taxon>Rosales</taxon>
        <taxon>Rosaceae</taxon>
        <taxon>Rosoideae</taxon>
        <taxon>Rosoideae incertae sedis</taxon>
        <taxon>Rubus</taxon>
    </lineage>
</organism>